<reference evidence="3" key="1">
    <citation type="submission" date="2022-09" db="EMBL/GenBank/DDBJ databases">
        <authorList>
            <person name="Li D."/>
            <person name="Cheng J."/>
            <person name="Li Y."/>
        </authorList>
    </citation>
    <scope>NUCLEOTIDE SEQUENCE</scope>
    <source>
        <strain evidence="3">DL</strain>
    </source>
</reference>
<feature type="transmembrane region" description="Helical" evidence="2">
    <location>
        <begin position="111"/>
        <end position="129"/>
    </location>
</feature>
<evidence type="ECO:0000256" key="2">
    <source>
        <dbReference type="SAM" id="Phobius"/>
    </source>
</evidence>
<feature type="transmembrane region" description="Helical" evidence="2">
    <location>
        <begin position="173"/>
        <end position="198"/>
    </location>
</feature>
<keyword evidence="2" id="KW-0472">Membrane</keyword>
<feature type="compositionally biased region" description="Polar residues" evidence="1">
    <location>
        <begin position="24"/>
        <end position="35"/>
    </location>
</feature>
<keyword evidence="2" id="KW-1133">Transmembrane helix</keyword>
<dbReference type="Proteomes" id="UP001063368">
    <property type="component" value="Chromosome"/>
</dbReference>
<feature type="transmembrane region" description="Helical" evidence="2">
    <location>
        <begin position="41"/>
        <end position="59"/>
    </location>
</feature>
<dbReference type="EMBL" id="CP106856">
    <property type="protein sequence ID" value="UYB36676.1"/>
    <property type="molecule type" value="Genomic_DNA"/>
</dbReference>
<accession>A0ABY6FTW4</accession>
<name>A0ABY6FTW4_9MICC</name>
<feature type="transmembrane region" description="Helical" evidence="2">
    <location>
        <begin position="136"/>
        <end position="153"/>
    </location>
</feature>
<proteinExistence type="predicted"/>
<keyword evidence="4" id="KW-1185">Reference proteome</keyword>
<sequence length="214" mass="22918">MGKTPAQRAAKHGDKAQLPAGTQVPANPTTQRTPQQAKANANLVVIAAAATALFMFWYYHLLVLNQMTQLSGGLAMPDSLIGGYSMEYLAALRSALDADALGQLSYVHKTAGTLFPLIFGFAWLLIIGLNTRRRSLRWVLWAAPILFVIADLWENVVIDGVLGSAELASGDAALASFLTVARWVLLGLSLVASVVAVFSSRTARPPELVAEDKD</sequence>
<keyword evidence="2" id="KW-0812">Transmembrane</keyword>
<evidence type="ECO:0000313" key="4">
    <source>
        <dbReference type="Proteomes" id="UP001063368"/>
    </source>
</evidence>
<protein>
    <recommendedName>
        <fullName evidence="5">DUF2569 domain-containing protein</fullName>
    </recommendedName>
</protein>
<organism evidence="3 4">
    <name type="scientific">Arthrobacter koreensis</name>
    <dbReference type="NCBI Taxonomy" id="199136"/>
    <lineage>
        <taxon>Bacteria</taxon>
        <taxon>Bacillati</taxon>
        <taxon>Actinomycetota</taxon>
        <taxon>Actinomycetes</taxon>
        <taxon>Micrococcales</taxon>
        <taxon>Micrococcaceae</taxon>
        <taxon>Arthrobacter</taxon>
    </lineage>
</organism>
<gene>
    <name evidence="3" type="ORF">N9A08_03065</name>
</gene>
<evidence type="ECO:0000256" key="1">
    <source>
        <dbReference type="SAM" id="MobiDB-lite"/>
    </source>
</evidence>
<evidence type="ECO:0000313" key="3">
    <source>
        <dbReference type="EMBL" id="UYB36676.1"/>
    </source>
</evidence>
<evidence type="ECO:0008006" key="5">
    <source>
        <dbReference type="Google" id="ProtNLM"/>
    </source>
</evidence>
<dbReference type="RefSeq" id="WP_263128296.1">
    <property type="nucleotide sequence ID" value="NZ_CP106856.1"/>
</dbReference>
<feature type="region of interest" description="Disordered" evidence="1">
    <location>
        <begin position="1"/>
        <end position="35"/>
    </location>
</feature>